<gene>
    <name evidence="2" type="ORF">HUK68_13355</name>
</gene>
<dbReference type="AlphaFoldDB" id="A0A6N1X4H5"/>
<organism evidence="2 3">
    <name type="scientific">Comamonas antarctica</name>
    <dbReference type="NCBI Taxonomy" id="2743470"/>
    <lineage>
        <taxon>Bacteria</taxon>
        <taxon>Pseudomonadati</taxon>
        <taxon>Pseudomonadota</taxon>
        <taxon>Betaproteobacteria</taxon>
        <taxon>Burkholderiales</taxon>
        <taxon>Comamonadaceae</taxon>
        <taxon>Comamonas</taxon>
    </lineage>
</organism>
<accession>A0A6N1X4H5</accession>
<dbReference type="KEGG" id="aant:HUK68_13355"/>
<dbReference type="EMBL" id="CP054840">
    <property type="protein sequence ID" value="QKV53798.1"/>
    <property type="molecule type" value="Genomic_DNA"/>
</dbReference>
<feature type="chain" id="PRO_5026893008" evidence="1">
    <location>
        <begin position="22"/>
        <end position="128"/>
    </location>
</feature>
<evidence type="ECO:0000313" key="3">
    <source>
        <dbReference type="Proteomes" id="UP000509579"/>
    </source>
</evidence>
<proteinExistence type="predicted"/>
<feature type="signal peptide" evidence="1">
    <location>
        <begin position="1"/>
        <end position="21"/>
    </location>
</feature>
<reference evidence="2 3" key="1">
    <citation type="submission" date="2020-06" db="EMBL/GenBank/DDBJ databases">
        <title>Acidovorax antarctica sp. nov., isolated from Corinth ice sheet soil, Antarctic Fields Peninsula.</title>
        <authorList>
            <person name="Xu Q."/>
            <person name="Peng F."/>
        </authorList>
    </citation>
    <scope>NUCLEOTIDE SEQUENCE [LARGE SCALE GENOMIC DNA]</scope>
    <source>
        <strain evidence="2 3">16-35-5</strain>
    </source>
</reference>
<dbReference type="Proteomes" id="UP000509579">
    <property type="component" value="Chromosome"/>
</dbReference>
<name>A0A6N1X4H5_9BURK</name>
<dbReference type="RefSeq" id="WP_175504604.1">
    <property type="nucleotide sequence ID" value="NZ_CAURQT010000036.1"/>
</dbReference>
<protein>
    <submittedName>
        <fullName evidence="2">Uncharacterized protein</fullName>
    </submittedName>
</protein>
<keyword evidence="1" id="KW-0732">Signal</keyword>
<keyword evidence="3" id="KW-1185">Reference proteome</keyword>
<evidence type="ECO:0000313" key="2">
    <source>
        <dbReference type="EMBL" id="QKV53798.1"/>
    </source>
</evidence>
<evidence type="ECO:0000256" key="1">
    <source>
        <dbReference type="SAM" id="SignalP"/>
    </source>
</evidence>
<sequence length="128" mass="13194">MKTAIAMLSLAALVAATPALAAGNHAHEPAHGGVVAAAKEADYELVAKADRLQLYVSDHGKARDLSRASARLTLLSGKEKQEAMLHPAGDKLEATGAFQIAPGTKVVAVVTDGGKVLGTARFTLKQAR</sequence>